<dbReference type="EMBL" id="JAJEPR010000010">
    <property type="protein sequence ID" value="MCC2189678.1"/>
    <property type="molecule type" value="Genomic_DNA"/>
</dbReference>
<dbReference type="Gene3D" id="1.10.3210.10">
    <property type="entry name" value="Hypothetical protein af1432"/>
    <property type="match status" value="1"/>
</dbReference>
<organism evidence="2 3">
    <name type="scientific">Fusicatenibacter faecihominis</name>
    <dbReference type="NCBI Taxonomy" id="2881276"/>
    <lineage>
        <taxon>Bacteria</taxon>
        <taxon>Bacillati</taxon>
        <taxon>Bacillota</taxon>
        <taxon>Clostridia</taxon>
        <taxon>Lachnospirales</taxon>
        <taxon>Lachnospiraceae</taxon>
        <taxon>Fusicatenibacter</taxon>
    </lineage>
</organism>
<dbReference type="AlphaFoldDB" id="A0AAE3DSS1"/>
<gene>
    <name evidence="2" type="ORF">LKD71_07655</name>
</gene>
<protein>
    <submittedName>
        <fullName evidence="2">HD domain-containing protein</fullName>
    </submittedName>
</protein>
<proteinExistence type="predicted"/>
<evidence type="ECO:0000259" key="1">
    <source>
        <dbReference type="Pfam" id="PF01966"/>
    </source>
</evidence>
<evidence type="ECO:0000313" key="3">
    <source>
        <dbReference type="Proteomes" id="UP001197875"/>
    </source>
</evidence>
<dbReference type="Proteomes" id="UP001197875">
    <property type="component" value="Unassembled WGS sequence"/>
</dbReference>
<reference evidence="2 3" key="1">
    <citation type="submission" date="2021-10" db="EMBL/GenBank/DDBJ databases">
        <title>Anaerobic single-cell dispensing facilitates the cultivation of human gut bacteria.</title>
        <authorList>
            <person name="Afrizal A."/>
        </authorList>
    </citation>
    <scope>NUCLEOTIDE SEQUENCE [LARGE SCALE GENOMIC DNA]</scope>
    <source>
        <strain evidence="2 3">CLA-AA-H277</strain>
    </source>
</reference>
<dbReference type="CDD" id="cd00077">
    <property type="entry name" value="HDc"/>
    <property type="match status" value="1"/>
</dbReference>
<comment type="caution">
    <text evidence="2">The sequence shown here is derived from an EMBL/GenBank/DDBJ whole genome shotgun (WGS) entry which is preliminary data.</text>
</comment>
<dbReference type="Pfam" id="PF01966">
    <property type="entry name" value="HD"/>
    <property type="match status" value="1"/>
</dbReference>
<accession>A0AAE3DSS1</accession>
<sequence length="286" mass="32969">MTPDSTVFSQYLSSLPPVSEPNFLENAKTFLTFASGFDLADPKIELKLRHTFHVVDACFYLARALKLSDEETYIACLIGLLHDVGRFEQLTRFHSFDDSLIPHAKLSVEFLFLDGHIQDYLAPKYEAWSPVIEAAIEYHGVFQVPDGLPENLLLFTRLIRDADKLDNFRVKATDSMEAMLDVTEADLSRESLSDYAYETFMKKEPLINSLRETRPDMWLSYVAYLFDLNFPASFVWILESGYMEKILRRYAPIDPEDKKRWQKISGLTRSYIQENCGLSENLSARS</sequence>
<feature type="domain" description="HD" evidence="1">
    <location>
        <begin position="49"/>
        <end position="167"/>
    </location>
</feature>
<keyword evidence="3" id="KW-1185">Reference proteome</keyword>
<dbReference type="InterPro" id="IPR006674">
    <property type="entry name" value="HD_domain"/>
</dbReference>
<dbReference type="SUPFAM" id="SSF109604">
    <property type="entry name" value="HD-domain/PDEase-like"/>
    <property type="match status" value="1"/>
</dbReference>
<dbReference type="InterPro" id="IPR003607">
    <property type="entry name" value="HD/PDEase_dom"/>
</dbReference>
<name>A0AAE3DSS1_9FIRM</name>
<dbReference type="RefSeq" id="WP_227614964.1">
    <property type="nucleotide sequence ID" value="NZ_JAJEPR010000010.1"/>
</dbReference>
<evidence type="ECO:0000313" key="2">
    <source>
        <dbReference type="EMBL" id="MCC2189678.1"/>
    </source>
</evidence>